<dbReference type="STRING" id="364200.SAMN04488515_2636"/>
<dbReference type="PANTHER" id="PTHR33121:SF79">
    <property type="entry name" value="CYCLIC DI-GMP PHOSPHODIESTERASE PDED-RELATED"/>
    <property type="match status" value="1"/>
</dbReference>
<organism evidence="2 3">
    <name type="scientific">Cognatiyoonia koreensis</name>
    <dbReference type="NCBI Taxonomy" id="364200"/>
    <lineage>
        <taxon>Bacteria</taxon>
        <taxon>Pseudomonadati</taxon>
        <taxon>Pseudomonadota</taxon>
        <taxon>Alphaproteobacteria</taxon>
        <taxon>Rhodobacterales</taxon>
        <taxon>Paracoccaceae</taxon>
        <taxon>Cognatiyoonia</taxon>
    </lineage>
</organism>
<dbReference type="AlphaFoldDB" id="A0A1I0RHU9"/>
<dbReference type="InterPro" id="IPR035919">
    <property type="entry name" value="EAL_sf"/>
</dbReference>
<sequence length="283" mass="31121">MCAAQIGDMIKALRSDRLSVAKDVVAEQPMLDPLYFAMASRDADVLSLVQDALAAGRAQLAFQPVVITLDHSKTAFHEGLIRVKDSAGRVIPAAHFMPVIEDMDLGRQVDVVTLELALKTLRHHPGIRLSVNVSARSLGDGRWRRVLDAALNERASLGDRLIFEMSETSVMLLHEIVAQFMEEMQPRGVAFALDGFGAGMTAFRHLKEFFFDLVKIDKSFVRGIANDPDNQVLAEALITVAQQFEMFTVADGVETAEDATYLATLGVDCLQGYHFGIPSFRIS</sequence>
<name>A0A1I0RHU9_9RHOB</name>
<keyword evidence="3" id="KW-1185">Reference proteome</keyword>
<evidence type="ECO:0000313" key="3">
    <source>
        <dbReference type="Proteomes" id="UP000199167"/>
    </source>
</evidence>
<evidence type="ECO:0000313" key="2">
    <source>
        <dbReference type="EMBL" id="SEW39829.1"/>
    </source>
</evidence>
<protein>
    <submittedName>
        <fullName evidence="2">EAL domain, c-di-GMP-specific phosphodiesterase class I (Or its enzymatically inactive variant)</fullName>
    </submittedName>
</protein>
<dbReference type="GO" id="GO:0071111">
    <property type="term" value="F:cyclic-guanylate-specific phosphodiesterase activity"/>
    <property type="evidence" value="ECO:0007669"/>
    <property type="project" value="InterPro"/>
</dbReference>
<dbReference type="Proteomes" id="UP000199167">
    <property type="component" value="Unassembled WGS sequence"/>
</dbReference>
<dbReference type="PANTHER" id="PTHR33121">
    <property type="entry name" value="CYCLIC DI-GMP PHOSPHODIESTERASE PDEF"/>
    <property type="match status" value="1"/>
</dbReference>
<dbReference type="Pfam" id="PF00563">
    <property type="entry name" value="EAL"/>
    <property type="match status" value="1"/>
</dbReference>
<dbReference type="PROSITE" id="PS50883">
    <property type="entry name" value="EAL"/>
    <property type="match status" value="1"/>
</dbReference>
<gene>
    <name evidence="2" type="ORF">SAMN04488515_2636</name>
</gene>
<dbReference type="Gene3D" id="3.20.20.450">
    <property type="entry name" value="EAL domain"/>
    <property type="match status" value="1"/>
</dbReference>
<dbReference type="InterPro" id="IPR001633">
    <property type="entry name" value="EAL_dom"/>
</dbReference>
<dbReference type="SUPFAM" id="SSF141868">
    <property type="entry name" value="EAL domain-like"/>
    <property type="match status" value="1"/>
</dbReference>
<feature type="domain" description="EAL" evidence="1">
    <location>
        <begin position="42"/>
        <end position="283"/>
    </location>
</feature>
<dbReference type="SMART" id="SM00052">
    <property type="entry name" value="EAL"/>
    <property type="match status" value="1"/>
</dbReference>
<dbReference type="CDD" id="cd01948">
    <property type="entry name" value="EAL"/>
    <property type="match status" value="1"/>
</dbReference>
<accession>A0A1I0RHU9</accession>
<proteinExistence type="predicted"/>
<reference evidence="2 3" key="1">
    <citation type="submission" date="2016-10" db="EMBL/GenBank/DDBJ databases">
        <authorList>
            <person name="de Groot N.N."/>
        </authorList>
    </citation>
    <scope>NUCLEOTIDE SEQUENCE [LARGE SCALE GENOMIC DNA]</scope>
    <source>
        <strain evidence="2 3">DSM 17925</strain>
    </source>
</reference>
<evidence type="ECO:0000259" key="1">
    <source>
        <dbReference type="PROSITE" id="PS50883"/>
    </source>
</evidence>
<dbReference type="EMBL" id="FOIZ01000002">
    <property type="protein sequence ID" value="SEW39829.1"/>
    <property type="molecule type" value="Genomic_DNA"/>
</dbReference>
<dbReference type="InterPro" id="IPR050706">
    <property type="entry name" value="Cyclic-di-GMP_PDE-like"/>
</dbReference>